<gene>
    <name evidence="2" type="ORF">JCM19294_1551</name>
</gene>
<dbReference type="PANTHER" id="PTHR43479">
    <property type="entry name" value="ACREF/ENVCD OPERON REPRESSOR-RELATED"/>
    <property type="match status" value="1"/>
</dbReference>
<dbReference type="InterPro" id="IPR001647">
    <property type="entry name" value="HTH_TetR"/>
</dbReference>
<dbReference type="InterPro" id="IPR009057">
    <property type="entry name" value="Homeodomain-like_sf"/>
</dbReference>
<dbReference type="EMBL" id="BBML01000008">
    <property type="protein sequence ID" value="GAK97929.1"/>
    <property type="molecule type" value="Genomic_DNA"/>
</dbReference>
<name>A0A090Q4A6_9FLAO</name>
<dbReference type="InterPro" id="IPR041490">
    <property type="entry name" value="KstR2_TetR_C"/>
</dbReference>
<protein>
    <submittedName>
        <fullName evidence="2">Transcriptional regulator</fullName>
    </submittedName>
</protein>
<accession>A0A2S7TF82</accession>
<evidence type="ECO:0000256" key="1">
    <source>
        <dbReference type="ARBA" id="ARBA00023125"/>
    </source>
</evidence>
<dbReference type="InterPro" id="IPR050624">
    <property type="entry name" value="HTH-type_Tx_Regulator"/>
</dbReference>
<reference evidence="2" key="1">
    <citation type="journal article" date="2014" name="Genome Announc.">
        <title>Draft Genome Sequences of Marine Flavobacterium Nonlabens Strains NR17, NR24, NR27, NR32, NR33, and Ara13.</title>
        <authorList>
            <person name="Nakanishi M."/>
            <person name="Meirelles P."/>
            <person name="Suzuki R."/>
            <person name="Takatani N."/>
            <person name="Mino S."/>
            <person name="Suda W."/>
            <person name="Oshima K."/>
            <person name="Hattori M."/>
            <person name="Ohkuma M."/>
            <person name="Hosokawa M."/>
            <person name="Miyashita K."/>
            <person name="Thompson F.L."/>
            <person name="Niwa A."/>
            <person name="Sawabe T."/>
            <person name="Sawabe T."/>
        </authorList>
    </citation>
    <scope>NUCLEOTIDE SEQUENCE [LARGE SCALE GENOMIC DNA]</scope>
    <source>
        <strain evidence="2">JCM 19294</strain>
    </source>
</reference>
<dbReference type="Gene3D" id="1.10.357.10">
    <property type="entry name" value="Tetracycline Repressor, domain 2"/>
    <property type="match status" value="1"/>
</dbReference>
<accession>A0A090Q4A6</accession>
<dbReference type="SUPFAM" id="SSF46689">
    <property type="entry name" value="Homeodomain-like"/>
    <property type="match status" value="1"/>
</dbReference>
<sequence>MTQRKSQILTTAARLFKERGYSAVTMRDLAAALDMKAASLYNHISGKQEILTILILEVAHEFTNGMKQVESDDSTAFVKAQNLIALHIKIALSLTDSLAVLNNDWMHLEGVSYEEYIRLRKNYEADFKQIILEGIDKGEFKNMSVETILFNLLSTLRSIYLWIPKKSPSEIETLKVELPDLLLLGLKK</sequence>
<evidence type="ECO:0000313" key="3">
    <source>
        <dbReference type="Proteomes" id="UP000029221"/>
    </source>
</evidence>
<proteinExistence type="predicted"/>
<dbReference type="SUPFAM" id="SSF48498">
    <property type="entry name" value="Tetracyclin repressor-like, C-terminal domain"/>
    <property type="match status" value="1"/>
</dbReference>
<evidence type="ECO:0000313" key="2">
    <source>
        <dbReference type="EMBL" id="GAK97929.1"/>
    </source>
</evidence>
<dbReference type="RefSeq" id="WP_042279839.1">
    <property type="nucleotide sequence ID" value="NZ_BBML01000008.1"/>
</dbReference>
<dbReference type="Proteomes" id="UP000029221">
    <property type="component" value="Unassembled WGS sequence"/>
</dbReference>
<dbReference type="eggNOG" id="COG1309">
    <property type="taxonomic scope" value="Bacteria"/>
</dbReference>
<dbReference type="PROSITE" id="PS50977">
    <property type="entry name" value="HTH_TETR_2"/>
    <property type="match status" value="1"/>
</dbReference>
<dbReference type="PANTHER" id="PTHR43479:SF11">
    <property type="entry name" value="ACREF_ENVCD OPERON REPRESSOR-RELATED"/>
    <property type="match status" value="1"/>
</dbReference>
<dbReference type="GO" id="GO:0003677">
    <property type="term" value="F:DNA binding"/>
    <property type="evidence" value="ECO:0007669"/>
    <property type="project" value="UniProtKB-UniRule"/>
</dbReference>
<comment type="caution">
    <text evidence="2">The sequence shown here is derived from an EMBL/GenBank/DDBJ whole genome shotgun (WGS) entry which is preliminary data.</text>
</comment>
<dbReference type="Pfam" id="PF17932">
    <property type="entry name" value="TetR_C_24"/>
    <property type="match status" value="1"/>
</dbReference>
<dbReference type="STRING" id="319236.BST91_01200"/>
<dbReference type="Pfam" id="PF00440">
    <property type="entry name" value="TetR_N"/>
    <property type="match status" value="1"/>
</dbReference>
<dbReference type="InterPro" id="IPR036271">
    <property type="entry name" value="Tet_transcr_reg_TetR-rel_C_sf"/>
</dbReference>
<keyword evidence="1" id="KW-0238">DNA-binding</keyword>
<dbReference type="AlphaFoldDB" id="A0A090Q4A6"/>
<dbReference type="PRINTS" id="PR00455">
    <property type="entry name" value="HTHTETR"/>
</dbReference>
<dbReference type="OrthoDB" id="9814200at2"/>
<organism evidence="2 3">
    <name type="scientific">Nonlabens tegetincola</name>
    <dbReference type="NCBI Taxonomy" id="323273"/>
    <lineage>
        <taxon>Bacteria</taxon>
        <taxon>Pseudomonadati</taxon>
        <taxon>Bacteroidota</taxon>
        <taxon>Flavobacteriia</taxon>
        <taxon>Flavobacteriales</taxon>
        <taxon>Flavobacteriaceae</taxon>
        <taxon>Nonlabens</taxon>
    </lineage>
</organism>
<keyword evidence="3" id="KW-1185">Reference proteome</keyword>